<accession>A0AAX3N6L1</accession>
<dbReference type="InterPro" id="IPR000843">
    <property type="entry name" value="HTH_LacI"/>
</dbReference>
<evidence type="ECO:0000313" key="6">
    <source>
        <dbReference type="EMBL" id="WDH84634.1"/>
    </source>
</evidence>
<dbReference type="Gene3D" id="3.40.50.2300">
    <property type="match status" value="2"/>
</dbReference>
<dbReference type="EMBL" id="CP118101">
    <property type="protein sequence ID" value="WDH84634.1"/>
    <property type="molecule type" value="Genomic_DNA"/>
</dbReference>
<organism evidence="6 8">
    <name type="scientific">Paenibacillus urinalis</name>
    <dbReference type="NCBI Taxonomy" id="521520"/>
    <lineage>
        <taxon>Bacteria</taxon>
        <taxon>Bacillati</taxon>
        <taxon>Bacillota</taxon>
        <taxon>Bacilli</taxon>
        <taxon>Bacillales</taxon>
        <taxon>Paenibacillaceae</taxon>
        <taxon>Paenibacillus</taxon>
    </lineage>
</organism>
<dbReference type="SMART" id="SM00354">
    <property type="entry name" value="HTH_LACI"/>
    <property type="match status" value="1"/>
</dbReference>
<evidence type="ECO:0000256" key="3">
    <source>
        <dbReference type="ARBA" id="ARBA00023125"/>
    </source>
</evidence>
<dbReference type="AlphaFoldDB" id="A0AAX3N6L1"/>
<dbReference type="Gene3D" id="1.10.260.40">
    <property type="entry name" value="lambda repressor-like DNA-binding domains"/>
    <property type="match status" value="1"/>
</dbReference>
<evidence type="ECO:0000259" key="5">
    <source>
        <dbReference type="PROSITE" id="PS50932"/>
    </source>
</evidence>
<gene>
    <name evidence="6" type="ORF">PUW23_10650</name>
    <name evidence="7" type="ORF">PUW25_10335</name>
</gene>
<keyword evidence="1" id="KW-0678">Repressor</keyword>
<evidence type="ECO:0000313" key="8">
    <source>
        <dbReference type="Proteomes" id="UP001220962"/>
    </source>
</evidence>
<dbReference type="GO" id="GO:0000976">
    <property type="term" value="F:transcription cis-regulatory region binding"/>
    <property type="evidence" value="ECO:0007669"/>
    <property type="project" value="TreeGrafter"/>
</dbReference>
<dbReference type="PANTHER" id="PTHR30146:SF148">
    <property type="entry name" value="HTH-TYPE TRANSCRIPTIONAL REPRESSOR PURR-RELATED"/>
    <property type="match status" value="1"/>
</dbReference>
<name>A0AAX3N6L1_9BACL</name>
<dbReference type="PANTHER" id="PTHR30146">
    <property type="entry name" value="LACI-RELATED TRANSCRIPTIONAL REPRESSOR"/>
    <property type="match status" value="1"/>
</dbReference>
<evidence type="ECO:0000313" key="7">
    <source>
        <dbReference type="EMBL" id="WDI04317.1"/>
    </source>
</evidence>
<dbReference type="CDD" id="cd01392">
    <property type="entry name" value="HTH_LacI"/>
    <property type="match status" value="1"/>
</dbReference>
<dbReference type="Proteomes" id="UP001220962">
    <property type="component" value="Chromosome"/>
</dbReference>
<sequence>MRKKVTIQQIANQAGVSKFSVSRTLTGKPGVSERTRELIVHVAEQLGYYNHMPISVSDSSAARSGDAGQINKETRNRGTILVLFPNVRFQNYDSAYWGPILEGVTTQLNEYGLDILTVTEPSHDNLFSLLNPEAIRGTITVGAVSSASLFDLHKLGIPVVMIDHMDASLCCDMIFTDNQTSMRELMQLLVTKGFRSFQFVGNKTEAYSFFERWTVFRLVLEQFGIACNQNEMLLKGTFEDIGQALTDMQGTLPEVFVCMNDATALDLIEQLSRHGIKTPDECLVTGFDHINDLHSISVTVHVNKKMLGMRAVDQMLWRIANPEAPMEKKQLAAELVIRNQLSVPTRGNEEAAISNN</sequence>
<dbReference type="SUPFAM" id="SSF47413">
    <property type="entry name" value="lambda repressor-like DNA-binding domains"/>
    <property type="match status" value="1"/>
</dbReference>
<dbReference type="Pfam" id="PF13377">
    <property type="entry name" value="Peripla_BP_3"/>
    <property type="match status" value="1"/>
</dbReference>
<dbReference type="InterPro" id="IPR046335">
    <property type="entry name" value="LacI/GalR-like_sensor"/>
</dbReference>
<reference evidence="6 9" key="1">
    <citation type="submission" date="2023-02" db="EMBL/GenBank/DDBJ databases">
        <title>Pathogen: clinical or host-associated sample.</title>
        <authorList>
            <person name="Hergert J."/>
            <person name="Casey R."/>
            <person name="Wagner J."/>
            <person name="Young E.L."/>
            <person name="Oakeson K.F."/>
        </authorList>
    </citation>
    <scope>NUCLEOTIDE SEQUENCE</scope>
    <source>
        <strain evidence="7 9">2022CK-00829</strain>
        <strain evidence="6">2022CK-00830</strain>
    </source>
</reference>
<dbReference type="GO" id="GO:0003700">
    <property type="term" value="F:DNA-binding transcription factor activity"/>
    <property type="evidence" value="ECO:0007669"/>
    <property type="project" value="TreeGrafter"/>
</dbReference>
<dbReference type="InterPro" id="IPR028082">
    <property type="entry name" value="Peripla_BP_I"/>
</dbReference>
<dbReference type="SUPFAM" id="SSF53822">
    <property type="entry name" value="Periplasmic binding protein-like I"/>
    <property type="match status" value="1"/>
</dbReference>
<dbReference type="Pfam" id="PF00356">
    <property type="entry name" value="LacI"/>
    <property type="match status" value="1"/>
</dbReference>
<evidence type="ECO:0000313" key="9">
    <source>
        <dbReference type="Proteomes" id="UP001221519"/>
    </source>
</evidence>
<protein>
    <submittedName>
        <fullName evidence="6">LacI family DNA-binding transcriptional regulator</fullName>
    </submittedName>
</protein>
<evidence type="ECO:0000256" key="2">
    <source>
        <dbReference type="ARBA" id="ARBA00023015"/>
    </source>
</evidence>
<proteinExistence type="predicted"/>
<keyword evidence="3 6" id="KW-0238">DNA-binding</keyword>
<dbReference type="EMBL" id="CP118108">
    <property type="protein sequence ID" value="WDI04317.1"/>
    <property type="molecule type" value="Genomic_DNA"/>
</dbReference>
<dbReference type="InterPro" id="IPR010982">
    <property type="entry name" value="Lambda_DNA-bd_dom_sf"/>
</dbReference>
<keyword evidence="2" id="KW-0805">Transcription regulation</keyword>
<dbReference type="Proteomes" id="UP001221519">
    <property type="component" value="Chromosome"/>
</dbReference>
<evidence type="ECO:0000256" key="1">
    <source>
        <dbReference type="ARBA" id="ARBA00022491"/>
    </source>
</evidence>
<evidence type="ECO:0000256" key="4">
    <source>
        <dbReference type="ARBA" id="ARBA00023163"/>
    </source>
</evidence>
<feature type="domain" description="HTH lacI-type" evidence="5">
    <location>
        <begin position="5"/>
        <end position="48"/>
    </location>
</feature>
<dbReference type="RefSeq" id="WP_205053296.1">
    <property type="nucleotide sequence ID" value="NZ_CP118101.1"/>
</dbReference>
<dbReference type="PROSITE" id="PS50932">
    <property type="entry name" value="HTH_LACI_2"/>
    <property type="match status" value="1"/>
</dbReference>
<keyword evidence="9" id="KW-1185">Reference proteome</keyword>
<keyword evidence="4" id="KW-0804">Transcription</keyword>